<dbReference type="EMBL" id="MCGR01000002">
    <property type="protein sequence ID" value="ORY91609.1"/>
    <property type="molecule type" value="Genomic_DNA"/>
</dbReference>
<dbReference type="InterPro" id="IPR014729">
    <property type="entry name" value="Rossmann-like_a/b/a_fold"/>
</dbReference>
<sequence>MASFLKRVTSKGDVPSLSLPKDNHDDERSRSRSRGRSLSPFRRRDKSDKSKSQQRDPSAEGLRRDVGMESGDESDSAPVVCPSNAFASDSEDDEEWDEEDEELERNTEANSSLKTPLDFIEKEGLDMVYPGEGPNLLSQPPVIPPGPTPLRRKPTKSNKLEPLVLSTGRPVYEKNRCTVVLTHGDPEKVGEQGRRRRRYLVASDLSEESLYAIEWAIGTVLRDGDECLLVSVMETDTKFDSDDANPSSSEKKAKITNQRERQANALMLSRQATALLERTRLNVTIICQAIHAKVPRHMLIDMIDYHEPTLVIVGSRGLAKIKGMLLGSVSNYLIQKSSVPVMVTRRPLRVSHTVHRKLSSLNREARTTLSQATIEKESKGGAVEDGEFALSLSSLSLSGFSV</sequence>
<feature type="region of interest" description="Disordered" evidence="1">
    <location>
        <begin position="130"/>
        <end position="155"/>
    </location>
</feature>
<comment type="caution">
    <text evidence="3">The sequence shown here is derived from an EMBL/GenBank/DDBJ whole genome shotgun (WGS) entry which is preliminary data.</text>
</comment>
<evidence type="ECO:0000313" key="4">
    <source>
        <dbReference type="Proteomes" id="UP000193467"/>
    </source>
</evidence>
<organism evidence="3 4">
    <name type="scientific">Leucosporidium creatinivorum</name>
    <dbReference type="NCBI Taxonomy" id="106004"/>
    <lineage>
        <taxon>Eukaryota</taxon>
        <taxon>Fungi</taxon>
        <taxon>Dikarya</taxon>
        <taxon>Basidiomycota</taxon>
        <taxon>Pucciniomycotina</taxon>
        <taxon>Microbotryomycetes</taxon>
        <taxon>Leucosporidiales</taxon>
        <taxon>Leucosporidium</taxon>
    </lineage>
</organism>
<dbReference type="SUPFAM" id="SSF52402">
    <property type="entry name" value="Adenine nucleotide alpha hydrolases-like"/>
    <property type="match status" value="1"/>
</dbReference>
<evidence type="ECO:0000259" key="2">
    <source>
        <dbReference type="Pfam" id="PF00582"/>
    </source>
</evidence>
<dbReference type="AlphaFoldDB" id="A0A1Y2G2J5"/>
<protein>
    <recommendedName>
        <fullName evidence="2">UspA domain-containing protein</fullName>
    </recommendedName>
</protein>
<evidence type="ECO:0000313" key="3">
    <source>
        <dbReference type="EMBL" id="ORY91609.1"/>
    </source>
</evidence>
<gene>
    <name evidence="3" type="ORF">BCR35DRAFT_298845</name>
</gene>
<dbReference type="STRING" id="106004.A0A1Y2G2J5"/>
<dbReference type="InterPro" id="IPR006015">
    <property type="entry name" value="Universal_stress_UspA"/>
</dbReference>
<dbReference type="CDD" id="cd23659">
    <property type="entry name" value="USP_At3g01520-like"/>
    <property type="match status" value="1"/>
</dbReference>
<evidence type="ECO:0000256" key="1">
    <source>
        <dbReference type="SAM" id="MobiDB-lite"/>
    </source>
</evidence>
<dbReference type="PRINTS" id="PR01438">
    <property type="entry name" value="UNVRSLSTRESS"/>
</dbReference>
<dbReference type="PANTHER" id="PTHR46100">
    <property type="entry name" value="IMP2'P"/>
    <property type="match status" value="1"/>
</dbReference>
<proteinExistence type="predicted"/>
<name>A0A1Y2G2J5_9BASI</name>
<reference evidence="3 4" key="1">
    <citation type="submission" date="2016-07" db="EMBL/GenBank/DDBJ databases">
        <title>Pervasive Adenine N6-methylation of Active Genes in Fungi.</title>
        <authorList>
            <consortium name="DOE Joint Genome Institute"/>
            <person name="Mondo S.J."/>
            <person name="Dannebaum R.O."/>
            <person name="Kuo R.C."/>
            <person name="Labutti K."/>
            <person name="Haridas S."/>
            <person name="Kuo A."/>
            <person name="Salamov A."/>
            <person name="Ahrendt S.R."/>
            <person name="Lipzen A."/>
            <person name="Sullivan W."/>
            <person name="Andreopoulos W.B."/>
            <person name="Clum A."/>
            <person name="Lindquist E."/>
            <person name="Daum C."/>
            <person name="Ramamoorthy G.K."/>
            <person name="Gryganskyi A."/>
            <person name="Culley D."/>
            <person name="Magnuson J.K."/>
            <person name="James T.Y."/>
            <person name="O'Malley M.A."/>
            <person name="Stajich J.E."/>
            <person name="Spatafora J.W."/>
            <person name="Visel A."/>
            <person name="Grigoriev I.V."/>
        </authorList>
    </citation>
    <scope>NUCLEOTIDE SEQUENCE [LARGE SCALE GENOMIC DNA]</scope>
    <source>
        <strain evidence="3 4">62-1032</strain>
    </source>
</reference>
<dbReference type="OrthoDB" id="992776at2759"/>
<feature type="region of interest" description="Disordered" evidence="1">
    <location>
        <begin position="1"/>
        <end position="117"/>
    </location>
</feature>
<feature type="compositionally biased region" description="Basic and acidic residues" evidence="1">
    <location>
        <begin position="21"/>
        <end position="30"/>
    </location>
</feature>
<dbReference type="PANTHER" id="PTHR46100:SF4">
    <property type="entry name" value="USPA DOMAIN-CONTAINING PROTEIN"/>
    <property type="match status" value="1"/>
</dbReference>
<dbReference type="InterPro" id="IPR006016">
    <property type="entry name" value="UspA"/>
</dbReference>
<feature type="compositionally biased region" description="Acidic residues" evidence="1">
    <location>
        <begin position="89"/>
        <end position="103"/>
    </location>
</feature>
<feature type="domain" description="UspA" evidence="2">
    <location>
        <begin position="197"/>
        <end position="345"/>
    </location>
</feature>
<accession>A0A1Y2G2J5</accession>
<dbReference type="Proteomes" id="UP000193467">
    <property type="component" value="Unassembled WGS sequence"/>
</dbReference>
<dbReference type="InParanoid" id="A0A1Y2G2J5"/>
<dbReference type="Pfam" id="PF00582">
    <property type="entry name" value="Usp"/>
    <property type="match status" value="1"/>
</dbReference>
<feature type="compositionally biased region" description="Basic and acidic residues" evidence="1">
    <location>
        <begin position="45"/>
        <end position="67"/>
    </location>
</feature>
<dbReference type="Gene3D" id="3.40.50.620">
    <property type="entry name" value="HUPs"/>
    <property type="match status" value="1"/>
</dbReference>
<keyword evidence="4" id="KW-1185">Reference proteome</keyword>